<evidence type="ECO:0000313" key="3">
    <source>
        <dbReference type="EMBL" id="QTE31020.1"/>
    </source>
</evidence>
<dbReference type="AlphaFoldDB" id="A0A8A4ZG65"/>
<dbReference type="CDD" id="cd00947">
    <property type="entry name" value="TBP_aldolase_IIB"/>
    <property type="match status" value="1"/>
</dbReference>
<keyword evidence="4" id="KW-1185">Reference proteome</keyword>
<dbReference type="Gene3D" id="3.20.20.70">
    <property type="entry name" value="Aldolase class I"/>
    <property type="match status" value="1"/>
</dbReference>
<feature type="binding site" evidence="2">
    <location>
        <position position="177"/>
    </location>
    <ligand>
        <name>Zn(2+)</name>
        <dbReference type="ChEBI" id="CHEBI:29105"/>
        <label>1</label>
        <note>catalytic</note>
    </ligand>
</feature>
<feature type="active site" description="Proton donor" evidence="1">
    <location>
        <position position="83"/>
    </location>
</feature>
<dbReference type="InterPro" id="IPR050246">
    <property type="entry name" value="Class_II_FBP_aldolase"/>
</dbReference>
<dbReference type="GO" id="GO:0005975">
    <property type="term" value="P:carbohydrate metabolic process"/>
    <property type="evidence" value="ECO:0007669"/>
    <property type="project" value="InterPro"/>
</dbReference>
<feature type="binding site" evidence="2">
    <location>
        <position position="205"/>
    </location>
    <ligand>
        <name>Zn(2+)</name>
        <dbReference type="ChEBI" id="CHEBI:29105"/>
        <label>1</label>
        <note>catalytic</note>
    </ligand>
</feature>
<keyword evidence="2" id="KW-0479">Metal-binding</keyword>
<feature type="binding site" evidence="2">
    <location>
        <position position="105"/>
    </location>
    <ligand>
        <name>Zn(2+)</name>
        <dbReference type="ChEBI" id="CHEBI:29105"/>
        <label>2</label>
    </ligand>
</feature>
<feature type="binding site" evidence="2">
    <location>
        <position position="84"/>
    </location>
    <ligand>
        <name>Zn(2+)</name>
        <dbReference type="ChEBI" id="CHEBI:29105"/>
        <label>1</label>
        <note>catalytic</note>
    </ligand>
</feature>
<dbReference type="GO" id="GO:0008270">
    <property type="term" value="F:zinc ion binding"/>
    <property type="evidence" value="ECO:0007669"/>
    <property type="project" value="InterPro"/>
</dbReference>
<accession>A0A8A4ZG65</accession>
<dbReference type="EMBL" id="CP071868">
    <property type="protein sequence ID" value="QTE31020.1"/>
    <property type="molecule type" value="Genomic_DNA"/>
</dbReference>
<dbReference type="Pfam" id="PF01116">
    <property type="entry name" value="F_bP_aldolase"/>
    <property type="match status" value="1"/>
</dbReference>
<evidence type="ECO:0000313" key="4">
    <source>
        <dbReference type="Proteomes" id="UP000663937"/>
    </source>
</evidence>
<dbReference type="GO" id="GO:0016832">
    <property type="term" value="F:aldehyde-lyase activity"/>
    <property type="evidence" value="ECO:0007669"/>
    <property type="project" value="InterPro"/>
</dbReference>
<protein>
    <submittedName>
        <fullName evidence="3">Class II fructose-bisphosphate aldolase</fullName>
    </submittedName>
</protein>
<organism evidence="3 4">
    <name type="scientific">Pengzhenrongella sicca</name>
    <dbReference type="NCBI Taxonomy" id="2819238"/>
    <lineage>
        <taxon>Bacteria</taxon>
        <taxon>Bacillati</taxon>
        <taxon>Actinomycetota</taxon>
        <taxon>Actinomycetes</taxon>
        <taxon>Micrococcales</taxon>
        <taxon>Pengzhenrongella</taxon>
    </lineage>
</organism>
<gene>
    <name evidence="3" type="ORF">J4E96_08895</name>
</gene>
<dbReference type="RefSeq" id="WP_227425402.1">
    <property type="nucleotide sequence ID" value="NZ_CP071868.1"/>
</dbReference>
<dbReference type="PIRSF" id="PIRSF001359">
    <property type="entry name" value="F_bP_aldolase_II"/>
    <property type="match status" value="1"/>
</dbReference>
<comment type="cofactor">
    <cofactor evidence="2">
        <name>Zn(2+)</name>
        <dbReference type="ChEBI" id="CHEBI:29105"/>
    </cofactor>
    <text evidence="2">Binds 2 Zn(2+) ions per subunit. One is catalytic and the other provides a structural contribution.</text>
</comment>
<dbReference type="InterPro" id="IPR000771">
    <property type="entry name" value="FBA_II"/>
</dbReference>
<dbReference type="KEGG" id="psic:J4E96_08895"/>
<dbReference type="InterPro" id="IPR013785">
    <property type="entry name" value="Aldolase_TIM"/>
</dbReference>
<dbReference type="PANTHER" id="PTHR30304">
    <property type="entry name" value="D-TAGATOSE-1,6-BISPHOSPHATE ALDOLASE"/>
    <property type="match status" value="1"/>
</dbReference>
<feature type="binding site" evidence="2">
    <location>
        <position position="135"/>
    </location>
    <ligand>
        <name>Zn(2+)</name>
        <dbReference type="ChEBI" id="CHEBI:29105"/>
        <label>2</label>
    </ligand>
</feature>
<evidence type="ECO:0000256" key="1">
    <source>
        <dbReference type="PIRSR" id="PIRSR001359-1"/>
    </source>
</evidence>
<dbReference type="PANTHER" id="PTHR30304:SF0">
    <property type="entry name" value="D-TAGATOSE-1,6-BISPHOSPHATE ALDOLASE SUBUNIT GATY-RELATED"/>
    <property type="match status" value="1"/>
</dbReference>
<evidence type="ECO:0000256" key="2">
    <source>
        <dbReference type="PIRSR" id="PIRSR001359-3"/>
    </source>
</evidence>
<proteinExistence type="predicted"/>
<dbReference type="SUPFAM" id="SSF51569">
    <property type="entry name" value="Aldolase"/>
    <property type="match status" value="1"/>
</dbReference>
<reference evidence="3" key="1">
    <citation type="submission" date="2021-03" db="EMBL/GenBank/DDBJ databases">
        <title>Pengzhenrongella sicca gen. nov., sp. nov., a new member of suborder Micrococcineae isolated from High-Arctic tundra soil.</title>
        <authorList>
            <person name="Peng F."/>
        </authorList>
    </citation>
    <scope>NUCLEOTIDE SEQUENCE</scope>
    <source>
        <strain evidence="3">LRZ-2</strain>
    </source>
</reference>
<sequence>MTVVSTRELMRDAVAAGAGIGAFNVVHLETAEALVTAAETTGLPVILQISQNCARFHGGLEPIALATLAVARASSARVAVHLDHAEDADLARQAVDLGFGSIMFDGARLPYETNVSATADLVEYAHDRDVFVEAELGAIGGKDGAHAPGVRTDPGEAAQFVAETGVDALAVAVGTSHAMTERVASLDLDLVARIHAALVVPLVLHGSSGVTDAQILRAIDAGMTKINVSTHLNGFFTSAVRASLREDRTMVDSRRYVGVGRRSLAAEAARLIALFAGVHHCHADIT</sequence>
<name>A0A8A4ZG65_9MICO</name>
<dbReference type="Proteomes" id="UP000663937">
    <property type="component" value="Chromosome"/>
</dbReference>
<keyword evidence="2" id="KW-0862">Zinc</keyword>